<protein>
    <submittedName>
        <fullName evidence="1">Uncharacterized protein</fullName>
    </submittedName>
</protein>
<name>A0ACB8C1Y1_DERSI</name>
<comment type="caution">
    <text evidence="1">The sequence shown here is derived from an EMBL/GenBank/DDBJ whole genome shotgun (WGS) entry which is preliminary data.</text>
</comment>
<sequence length="379" mass="42162">MQTSNSLSFFMQNGHGSTSPAPALKPVLGQAKRKAPPPESTEAAAELLQEAPASASTTAATIAKVSLAELLDRLAETIRTQSGAIEQQSETTKKQSEAIATLSRRMGIMEAKVADVTRLKVVVAKWIVHNHIRKTQGKAIYDEKQCTQRGSIVFHFDFAENWTVVLPDEVQAYHWQKQQVSVLKCVVTTKKSTESFAIVSEDLNHDSAHACLALKKATKWVEDNLPVYSKVTYVSDGAASHFKNRYRLYEFGKSDCPNTQWIFSATAHGKNACDGVEGLVKHQAMLNNLRTSPESAIRAARDFVTTLTEKLKGVHLMHLEEKEVDAFRDLKKNEWMKVPAFHGIQSWHAWQLSRSTEASPELYVARIAGSGWKKLCVQE</sequence>
<evidence type="ECO:0000313" key="1">
    <source>
        <dbReference type="EMBL" id="KAH7932811.1"/>
    </source>
</evidence>
<gene>
    <name evidence="1" type="ORF">HPB49_003249</name>
</gene>
<keyword evidence="2" id="KW-1185">Reference proteome</keyword>
<accession>A0ACB8C1Y1</accession>
<organism evidence="1 2">
    <name type="scientific">Dermacentor silvarum</name>
    <name type="common">Tick</name>
    <dbReference type="NCBI Taxonomy" id="543639"/>
    <lineage>
        <taxon>Eukaryota</taxon>
        <taxon>Metazoa</taxon>
        <taxon>Ecdysozoa</taxon>
        <taxon>Arthropoda</taxon>
        <taxon>Chelicerata</taxon>
        <taxon>Arachnida</taxon>
        <taxon>Acari</taxon>
        <taxon>Parasitiformes</taxon>
        <taxon>Ixodida</taxon>
        <taxon>Ixodoidea</taxon>
        <taxon>Ixodidae</taxon>
        <taxon>Rhipicephalinae</taxon>
        <taxon>Dermacentor</taxon>
    </lineage>
</organism>
<evidence type="ECO:0000313" key="2">
    <source>
        <dbReference type="Proteomes" id="UP000821865"/>
    </source>
</evidence>
<dbReference type="Proteomes" id="UP000821865">
    <property type="component" value="Chromosome 9"/>
</dbReference>
<proteinExistence type="predicted"/>
<reference evidence="1" key="1">
    <citation type="submission" date="2020-05" db="EMBL/GenBank/DDBJ databases">
        <title>Large-scale comparative analyses of tick genomes elucidate their genetic diversity and vector capacities.</title>
        <authorList>
            <person name="Jia N."/>
            <person name="Wang J."/>
            <person name="Shi W."/>
            <person name="Du L."/>
            <person name="Sun Y."/>
            <person name="Zhan W."/>
            <person name="Jiang J."/>
            <person name="Wang Q."/>
            <person name="Zhang B."/>
            <person name="Ji P."/>
            <person name="Sakyi L.B."/>
            <person name="Cui X."/>
            <person name="Yuan T."/>
            <person name="Jiang B."/>
            <person name="Yang W."/>
            <person name="Lam T.T.-Y."/>
            <person name="Chang Q."/>
            <person name="Ding S."/>
            <person name="Wang X."/>
            <person name="Zhu J."/>
            <person name="Ruan X."/>
            <person name="Zhao L."/>
            <person name="Wei J."/>
            <person name="Que T."/>
            <person name="Du C."/>
            <person name="Cheng J."/>
            <person name="Dai P."/>
            <person name="Han X."/>
            <person name="Huang E."/>
            <person name="Gao Y."/>
            <person name="Liu J."/>
            <person name="Shao H."/>
            <person name="Ye R."/>
            <person name="Li L."/>
            <person name="Wei W."/>
            <person name="Wang X."/>
            <person name="Wang C."/>
            <person name="Yang T."/>
            <person name="Huo Q."/>
            <person name="Li W."/>
            <person name="Guo W."/>
            <person name="Chen H."/>
            <person name="Zhou L."/>
            <person name="Ni X."/>
            <person name="Tian J."/>
            <person name="Zhou Y."/>
            <person name="Sheng Y."/>
            <person name="Liu T."/>
            <person name="Pan Y."/>
            <person name="Xia L."/>
            <person name="Li J."/>
            <person name="Zhao F."/>
            <person name="Cao W."/>
        </authorList>
    </citation>
    <scope>NUCLEOTIDE SEQUENCE</scope>
    <source>
        <strain evidence="1">Dsil-2018</strain>
    </source>
</reference>
<dbReference type="EMBL" id="CM023478">
    <property type="protein sequence ID" value="KAH7932811.1"/>
    <property type="molecule type" value="Genomic_DNA"/>
</dbReference>